<dbReference type="InterPro" id="IPR034660">
    <property type="entry name" value="DinB/YfiT-like"/>
</dbReference>
<keyword evidence="3 6" id="KW-0378">Hydrolase</keyword>
<proteinExistence type="inferred from homology"/>
<evidence type="ECO:0000259" key="5">
    <source>
        <dbReference type="Pfam" id="PF12867"/>
    </source>
</evidence>
<gene>
    <name evidence="6" type="ORF">DUE52_10110</name>
</gene>
<dbReference type="Proteomes" id="UP000253383">
    <property type="component" value="Unassembled WGS sequence"/>
</dbReference>
<keyword evidence="2" id="KW-0479">Metal-binding</keyword>
<protein>
    <submittedName>
        <fullName evidence="6">Putative metal-dependent hydrolase</fullName>
    </submittedName>
</protein>
<dbReference type="NCBIfam" id="NF009807">
    <property type="entry name" value="PRK13291.1"/>
    <property type="match status" value="1"/>
</dbReference>
<dbReference type="InterPro" id="IPR023774">
    <property type="entry name" value="Put_metal_dep_hydrolase_YfiT"/>
</dbReference>
<name>A0A368JU26_9BACT</name>
<evidence type="ECO:0000313" key="6">
    <source>
        <dbReference type="EMBL" id="RCR69691.1"/>
    </source>
</evidence>
<evidence type="ECO:0000256" key="2">
    <source>
        <dbReference type="ARBA" id="ARBA00022723"/>
    </source>
</evidence>
<sequence length="178" mass="20584">MSDTNDLRYPIGPFTFGHTYTFDQSQEHIAAIAVFPHNLTELVGRWGDSRLDTPYRPGGWTVRQVVHHVADSHMNAYIRTKLALTEAIPTIKPYDENAWATLPDYRLSIAPSLVILSNLHQRWVAVLNDLTDAQLQRLYFHPESKKQFSLAEALANYAWHGEHHYQHAYQLALRNHWV</sequence>
<feature type="domain" description="DinB-like" evidence="5">
    <location>
        <begin position="36"/>
        <end position="167"/>
    </location>
</feature>
<evidence type="ECO:0000256" key="4">
    <source>
        <dbReference type="ARBA" id="ARBA00022833"/>
    </source>
</evidence>
<organism evidence="6 7">
    <name type="scientific">Larkinella punicea</name>
    <dbReference type="NCBI Taxonomy" id="2315727"/>
    <lineage>
        <taxon>Bacteria</taxon>
        <taxon>Pseudomonadati</taxon>
        <taxon>Bacteroidota</taxon>
        <taxon>Cytophagia</taxon>
        <taxon>Cytophagales</taxon>
        <taxon>Spirosomataceae</taxon>
        <taxon>Larkinella</taxon>
    </lineage>
</organism>
<dbReference type="AlphaFoldDB" id="A0A368JU26"/>
<dbReference type="GO" id="GO:0046872">
    <property type="term" value="F:metal ion binding"/>
    <property type="evidence" value="ECO:0007669"/>
    <property type="project" value="UniProtKB-KW"/>
</dbReference>
<dbReference type="Pfam" id="PF12867">
    <property type="entry name" value="DinB_2"/>
    <property type="match status" value="1"/>
</dbReference>
<keyword evidence="7" id="KW-1185">Reference proteome</keyword>
<accession>A0A368JU26</accession>
<comment type="caution">
    <text evidence="6">The sequence shown here is derived from an EMBL/GenBank/DDBJ whole genome shotgun (WGS) entry which is preliminary data.</text>
</comment>
<dbReference type="HAMAP" id="MF_01256">
    <property type="entry name" value="YfiT_hydrol"/>
    <property type="match status" value="1"/>
</dbReference>
<evidence type="ECO:0000256" key="3">
    <source>
        <dbReference type="ARBA" id="ARBA00022801"/>
    </source>
</evidence>
<dbReference type="EMBL" id="QOWE01000007">
    <property type="protein sequence ID" value="RCR69691.1"/>
    <property type="molecule type" value="Genomic_DNA"/>
</dbReference>
<dbReference type="GO" id="GO:0016787">
    <property type="term" value="F:hydrolase activity"/>
    <property type="evidence" value="ECO:0007669"/>
    <property type="project" value="UniProtKB-KW"/>
</dbReference>
<dbReference type="OrthoDB" id="9796039at2"/>
<dbReference type="InterPro" id="IPR024775">
    <property type="entry name" value="DinB-like"/>
</dbReference>
<dbReference type="SUPFAM" id="SSF109854">
    <property type="entry name" value="DinB/YfiT-like putative metalloenzymes"/>
    <property type="match status" value="1"/>
</dbReference>
<evidence type="ECO:0000256" key="1">
    <source>
        <dbReference type="ARBA" id="ARBA00022490"/>
    </source>
</evidence>
<evidence type="ECO:0000313" key="7">
    <source>
        <dbReference type="Proteomes" id="UP000253383"/>
    </source>
</evidence>
<keyword evidence="1" id="KW-0963">Cytoplasm</keyword>
<keyword evidence="4" id="KW-0862">Zinc</keyword>
<reference evidence="6 7" key="1">
    <citation type="submission" date="2018-07" db="EMBL/GenBank/DDBJ databases">
        <title>Genome analysis of Larkinella rosea.</title>
        <authorList>
            <person name="Zhou Z."/>
            <person name="Wang G."/>
        </authorList>
    </citation>
    <scope>NUCLEOTIDE SEQUENCE [LARGE SCALE GENOMIC DNA]</scope>
    <source>
        <strain evidence="7">zzj9</strain>
    </source>
</reference>
<dbReference type="RefSeq" id="WP_114405885.1">
    <property type="nucleotide sequence ID" value="NZ_QOWE01000007.1"/>
</dbReference>
<dbReference type="Gene3D" id="1.20.120.450">
    <property type="entry name" value="dinb family like domain"/>
    <property type="match status" value="1"/>
</dbReference>